<gene>
    <name evidence="1" type="ORF">BDR25DRAFT_48216</name>
</gene>
<proteinExistence type="predicted"/>
<dbReference type="Proteomes" id="UP000799755">
    <property type="component" value="Unassembled WGS sequence"/>
</dbReference>
<accession>A0ACB6QTA4</accession>
<protein>
    <submittedName>
        <fullName evidence="1">Uncharacterized protein</fullName>
    </submittedName>
</protein>
<reference evidence="1" key="1">
    <citation type="journal article" date="2020" name="Stud. Mycol.">
        <title>101 Dothideomycetes genomes: a test case for predicting lifestyles and emergence of pathogens.</title>
        <authorList>
            <person name="Haridas S."/>
            <person name="Albert R."/>
            <person name="Binder M."/>
            <person name="Bloem J."/>
            <person name="Labutti K."/>
            <person name="Salamov A."/>
            <person name="Andreopoulos B."/>
            <person name="Baker S."/>
            <person name="Barry K."/>
            <person name="Bills G."/>
            <person name="Bluhm B."/>
            <person name="Cannon C."/>
            <person name="Castanera R."/>
            <person name="Culley D."/>
            <person name="Daum C."/>
            <person name="Ezra D."/>
            <person name="Gonzalez J."/>
            <person name="Henrissat B."/>
            <person name="Kuo A."/>
            <person name="Liang C."/>
            <person name="Lipzen A."/>
            <person name="Lutzoni F."/>
            <person name="Magnuson J."/>
            <person name="Mondo S."/>
            <person name="Nolan M."/>
            <person name="Ohm R."/>
            <person name="Pangilinan J."/>
            <person name="Park H.-J."/>
            <person name="Ramirez L."/>
            <person name="Alfaro M."/>
            <person name="Sun H."/>
            <person name="Tritt A."/>
            <person name="Yoshinaga Y."/>
            <person name="Zwiers L.-H."/>
            <person name="Turgeon B."/>
            <person name="Goodwin S."/>
            <person name="Spatafora J."/>
            <person name="Crous P."/>
            <person name="Grigoriev I."/>
        </authorList>
    </citation>
    <scope>NUCLEOTIDE SEQUENCE</scope>
    <source>
        <strain evidence="1">ATCC 200398</strain>
    </source>
</reference>
<dbReference type="EMBL" id="MU003512">
    <property type="protein sequence ID" value="KAF2469325.1"/>
    <property type="molecule type" value="Genomic_DNA"/>
</dbReference>
<evidence type="ECO:0000313" key="2">
    <source>
        <dbReference type="Proteomes" id="UP000799755"/>
    </source>
</evidence>
<organism evidence="1 2">
    <name type="scientific">Lindgomyces ingoldianus</name>
    <dbReference type="NCBI Taxonomy" id="673940"/>
    <lineage>
        <taxon>Eukaryota</taxon>
        <taxon>Fungi</taxon>
        <taxon>Dikarya</taxon>
        <taxon>Ascomycota</taxon>
        <taxon>Pezizomycotina</taxon>
        <taxon>Dothideomycetes</taxon>
        <taxon>Pleosporomycetidae</taxon>
        <taxon>Pleosporales</taxon>
        <taxon>Lindgomycetaceae</taxon>
        <taxon>Lindgomyces</taxon>
    </lineage>
</organism>
<name>A0ACB6QTA4_9PLEO</name>
<sequence>MEVAGTVVGVVGLLVAFKGAIDGYLLIEQLFRSDVGIQDRALHFERIRKQLEKWGADYNVSSSCPDEDCLFNYESPENQAIILKILERTKQHLGDAEKLLRKHTRNEKTKKTWRSRILSSKDDSKNRTAWVVKDKELLDGIINQLSEHLQHLLQCTKEISGLQKDSWKGRIDSLTSIDETKIHTEARNSKQEGTCKWIFQRQEYKDWVSGTATNLLWINATPGNGKTVLASAVIDELRRLATRPKANTGLAYFYCDYKNSTRQSLSELFGCLAAQLSWQNLAFRHAVWQYLASFQYSHLEARSVDYKELAKIMVKTCEKFNCIYLVIDAADEFLPPSKPKENSHSDWSRRKALLETLLMLQKDGQGKIKVLVTSRPTMEIQSTLREVQRVSISSESNSEDIELYVRAELEKEMDNDTEWGEKLKAGEQECPTVKSRIVSKLVEKANGMFLFAALQLQIFLGSDSSEDVLTILEELPPNIAQTWERLLLDIDAAQNLPRDRETVKKILQWLVAAARPLTLNEIRAAVAIQKYETNTELGSKLHDAQWLFKLCGPLVRLSSDQTPDKQELSLAHFSLKEFLLSGELQNSAEPSIRKYNIALSDANAYLAQVSLTYLSSRELAHRCPSRQELDQLRQDHMLMDYATIHGAASSFVR</sequence>
<keyword evidence="2" id="KW-1185">Reference proteome</keyword>
<comment type="caution">
    <text evidence="1">The sequence shown here is derived from an EMBL/GenBank/DDBJ whole genome shotgun (WGS) entry which is preliminary data.</text>
</comment>
<evidence type="ECO:0000313" key="1">
    <source>
        <dbReference type="EMBL" id="KAF2469325.1"/>
    </source>
</evidence>